<evidence type="ECO:0000256" key="1">
    <source>
        <dbReference type="SAM" id="Phobius"/>
    </source>
</evidence>
<name>A0ABW6LH46_9ACTN</name>
<evidence type="ECO:0000313" key="2">
    <source>
        <dbReference type="EMBL" id="MFE9226324.1"/>
    </source>
</evidence>
<comment type="caution">
    <text evidence="2">The sequence shown here is derived from an EMBL/GenBank/DDBJ whole genome shotgun (WGS) entry which is preliminary data.</text>
</comment>
<dbReference type="Proteomes" id="UP001601288">
    <property type="component" value="Unassembled WGS sequence"/>
</dbReference>
<sequence>MTTTMTTGRGKVTAVLLSELTKLRTVRSTAWTLFSAFAVTVLLALCFSLLSRYASGQSSGEGASPAGDPVFTSFAGMVLGQLAMVVFGVLAVSGEYSSGLISTSLHAVPRRGLLLGCKAAVVGGTALLTGQVTSFTSYAVGQVTLGPYSTSLGEPGVLRAVFGAGLYMALLAVFAMGAATVLRSPLLALGLLMPFFFLVSPILGSLPKTRTVAQYFPDSAGIRIAQVEKLPGALGPWSGLGILVLWTAVSVALGVVALRSRDAR</sequence>
<keyword evidence="3" id="KW-1185">Reference proteome</keyword>
<feature type="transmembrane region" description="Helical" evidence="1">
    <location>
        <begin position="186"/>
        <end position="206"/>
    </location>
</feature>
<keyword evidence="1" id="KW-1133">Transmembrane helix</keyword>
<dbReference type="EMBL" id="JBIAFP010000009">
    <property type="protein sequence ID" value="MFE9226324.1"/>
    <property type="molecule type" value="Genomic_DNA"/>
</dbReference>
<keyword evidence="1" id="KW-0472">Membrane</keyword>
<feature type="transmembrane region" description="Helical" evidence="1">
    <location>
        <begin position="160"/>
        <end position="179"/>
    </location>
</feature>
<feature type="transmembrane region" description="Helical" evidence="1">
    <location>
        <begin position="70"/>
        <end position="92"/>
    </location>
</feature>
<accession>A0ABW6LH46</accession>
<reference evidence="2 3" key="1">
    <citation type="submission" date="2024-10" db="EMBL/GenBank/DDBJ databases">
        <title>The Natural Products Discovery Center: Release of the First 8490 Sequenced Strains for Exploring Actinobacteria Biosynthetic Diversity.</title>
        <authorList>
            <person name="Kalkreuter E."/>
            <person name="Kautsar S.A."/>
            <person name="Yang D."/>
            <person name="Bader C.D."/>
            <person name="Teijaro C.N."/>
            <person name="Fluegel L."/>
            <person name="Davis C.M."/>
            <person name="Simpson J.R."/>
            <person name="Lauterbach L."/>
            <person name="Steele A.D."/>
            <person name="Gui C."/>
            <person name="Meng S."/>
            <person name="Li G."/>
            <person name="Viehrig K."/>
            <person name="Ye F."/>
            <person name="Su P."/>
            <person name="Kiefer A.F."/>
            <person name="Nichols A."/>
            <person name="Cepeda A.J."/>
            <person name="Yan W."/>
            <person name="Fan B."/>
            <person name="Jiang Y."/>
            <person name="Adhikari A."/>
            <person name="Zheng C.-J."/>
            <person name="Schuster L."/>
            <person name="Cowan T.M."/>
            <person name="Smanski M.J."/>
            <person name="Chevrette M.G."/>
            <person name="De Carvalho L.P.S."/>
            <person name="Shen B."/>
        </authorList>
    </citation>
    <scope>NUCLEOTIDE SEQUENCE [LARGE SCALE GENOMIC DNA]</scope>
    <source>
        <strain evidence="2 3">NPDC007066</strain>
    </source>
</reference>
<proteinExistence type="predicted"/>
<keyword evidence="1" id="KW-0812">Transmembrane</keyword>
<gene>
    <name evidence="2" type="ORF">ACFYM3_17115</name>
</gene>
<organism evidence="2 3">
    <name type="scientific">Streptomyces massasporeus</name>
    <dbReference type="NCBI Taxonomy" id="67324"/>
    <lineage>
        <taxon>Bacteria</taxon>
        <taxon>Bacillati</taxon>
        <taxon>Actinomycetota</taxon>
        <taxon>Actinomycetes</taxon>
        <taxon>Kitasatosporales</taxon>
        <taxon>Streptomycetaceae</taxon>
        <taxon>Streptomyces</taxon>
    </lineage>
</organism>
<feature type="transmembrane region" description="Helical" evidence="1">
    <location>
        <begin position="30"/>
        <end position="50"/>
    </location>
</feature>
<evidence type="ECO:0000313" key="3">
    <source>
        <dbReference type="Proteomes" id="UP001601288"/>
    </source>
</evidence>
<dbReference type="RefSeq" id="WP_358279193.1">
    <property type="nucleotide sequence ID" value="NZ_JBEYGJ010000004.1"/>
</dbReference>
<feature type="transmembrane region" description="Helical" evidence="1">
    <location>
        <begin position="237"/>
        <end position="258"/>
    </location>
</feature>
<protein>
    <submittedName>
        <fullName evidence="2">ABC transporter permease</fullName>
    </submittedName>
</protein>
<feature type="transmembrane region" description="Helical" evidence="1">
    <location>
        <begin position="113"/>
        <end position="140"/>
    </location>
</feature>